<protein>
    <recommendedName>
        <fullName evidence="3">Secreted protein</fullName>
    </recommendedName>
</protein>
<dbReference type="InterPro" id="IPR009954">
    <property type="entry name" value="DUF1482"/>
</dbReference>
<dbReference type="EMBL" id="ADBY01000050">
    <property type="protein sequence ID" value="EFE94863.1"/>
    <property type="molecule type" value="Genomic_DNA"/>
</dbReference>
<evidence type="ECO:0000313" key="2">
    <source>
        <dbReference type="Proteomes" id="UP000005723"/>
    </source>
</evidence>
<evidence type="ECO:0008006" key="3">
    <source>
        <dbReference type="Google" id="ProtNLM"/>
    </source>
</evidence>
<dbReference type="STRING" id="667129.HMPREF0758_3297"/>
<keyword evidence="2" id="KW-1185">Reference proteome</keyword>
<reference evidence="1 2" key="1">
    <citation type="submission" date="2010-01" db="EMBL/GenBank/DDBJ databases">
        <authorList>
            <person name="Muzny D."/>
            <person name="Qin X."/>
            <person name="Deng J."/>
            <person name="Jiang H."/>
            <person name="Liu Y."/>
            <person name="Qu J."/>
            <person name="Song X.-Z."/>
            <person name="Zhang L."/>
            <person name="Thornton R."/>
            <person name="Coyle M."/>
            <person name="Francisco L."/>
            <person name="Jackson L."/>
            <person name="Javaid M."/>
            <person name="Korchina V."/>
            <person name="Kovar C."/>
            <person name="Mata R."/>
            <person name="Mathew T."/>
            <person name="Ngo R."/>
            <person name="Nguyen L."/>
            <person name="Nguyen N."/>
            <person name="Okwuonu G."/>
            <person name="Ongeri F."/>
            <person name="Pham C."/>
            <person name="Simmons D."/>
            <person name="Wilczek-Boney K."/>
            <person name="Hale W."/>
            <person name="Jakkamsetti A."/>
            <person name="Pham P."/>
            <person name="Ruth R."/>
            <person name="San Lucas F."/>
            <person name="Warren J."/>
            <person name="Zhang J."/>
            <person name="Zhao Z."/>
            <person name="Zhou C."/>
            <person name="Zhu D."/>
            <person name="Lee S."/>
            <person name="Bess C."/>
            <person name="Blankenburg K."/>
            <person name="Forbes L."/>
            <person name="Fu Q."/>
            <person name="Gubbala S."/>
            <person name="Hirani K."/>
            <person name="Jayaseelan J.C."/>
            <person name="Lara F."/>
            <person name="Munidasa M."/>
            <person name="Palculict T."/>
            <person name="Patil S."/>
            <person name="Pu L.-L."/>
            <person name="Saada N."/>
            <person name="Tang L."/>
            <person name="Weissenberger G."/>
            <person name="Zhu Y."/>
            <person name="Hemphill L."/>
            <person name="Shang Y."/>
            <person name="Youmans B."/>
            <person name="Ayvaz T."/>
            <person name="Ross M."/>
            <person name="Santibanez J."/>
            <person name="Aqrawi P."/>
            <person name="Gross S."/>
            <person name="Joshi V."/>
            <person name="Fowler G."/>
            <person name="Nazareth L."/>
            <person name="Reid J."/>
            <person name="Worley K."/>
            <person name="Petrosino J."/>
            <person name="Highlander S."/>
            <person name="Gibbs R."/>
        </authorList>
    </citation>
    <scope>NUCLEOTIDE SEQUENCE [LARGE SCALE GENOMIC DNA]</scope>
    <source>
        <strain evidence="1 2">DSM 4582</strain>
    </source>
</reference>
<proteinExistence type="predicted"/>
<dbReference type="Pfam" id="PF07358">
    <property type="entry name" value="DUF1482"/>
    <property type="match status" value="1"/>
</dbReference>
<gene>
    <name evidence="1" type="ORF">HMPREF0758_3297</name>
</gene>
<dbReference type="AlphaFoldDB" id="D4E547"/>
<comment type="caution">
    <text evidence="1">The sequence shown here is derived from an EMBL/GenBank/DDBJ whole genome shotgun (WGS) entry which is preliminary data.</text>
</comment>
<dbReference type="HOGENOM" id="CLU_187539_0_0_6"/>
<sequence>MVTLSGQAMAVEDADFMYALVMFVCYLDGGCVDIMVDILRDEQQCLVAMKEQNLRHAGCYPVEDFIDGFWLPASEYAPF</sequence>
<evidence type="ECO:0000313" key="1">
    <source>
        <dbReference type="EMBL" id="EFE94863.1"/>
    </source>
</evidence>
<dbReference type="Proteomes" id="UP000005723">
    <property type="component" value="Unassembled WGS sequence"/>
</dbReference>
<accession>D4E547</accession>
<name>D4E547_SEROD</name>
<organism evidence="1 2">
    <name type="scientific">Serratia odorifera DSM 4582</name>
    <dbReference type="NCBI Taxonomy" id="667129"/>
    <lineage>
        <taxon>Bacteria</taxon>
        <taxon>Pseudomonadati</taxon>
        <taxon>Pseudomonadota</taxon>
        <taxon>Gammaproteobacteria</taxon>
        <taxon>Enterobacterales</taxon>
        <taxon>Yersiniaceae</taxon>
        <taxon>Serratia</taxon>
    </lineage>
</organism>